<sequence>MTESVEIVDHDPRWPSVFEELRTRIARVLGFHCQRIEHVGSTAVPGLAGRGIVDLDVVISDPSALPAVIGRLRPLGYTHQGDLGVPGRESFGCPPHRPPRHHLYVCVEGSTALVRHLTFRDQLRRNTDTAAAYVELKRSLAARHPDDPVAYVEGKTAFISQILDQSAESARSIESPSHPEVIHGTL</sequence>
<protein>
    <recommendedName>
        <fullName evidence="3">GrpB family protein</fullName>
    </recommendedName>
</protein>
<dbReference type="RefSeq" id="WP_069849898.1">
    <property type="nucleotide sequence ID" value="NZ_CP014859.1"/>
</dbReference>
<gene>
    <name evidence="1" type="ORF">TL08_15560</name>
</gene>
<dbReference type="EMBL" id="CP014859">
    <property type="protein sequence ID" value="AOS63921.1"/>
    <property type="molecule type" value="Genomic_DNA"/>
</dbReference>
<dbReference type="KEGG" id="ahm:TL08_15560"/>
<reference evidence="2" key="1">
    <citation type="submission" date="2016-03" db="EMBL/GenBank/DDBJ databases">
        <title>Complete genome sequence of the type strain Actinoalloteichus hymeniacidonis DSM 45092.</title>
        <authorList>
            <person name="Schaffert L."/>
            <person name="Albersmeier A."/>
            <person name="Winkler A."/>
            <person name="Kalinowski J."/>
            <person name="Zotchev S."/>
            <person name="Ruckert C."/>
        </authorList>
    </citation>
    <scope>NUCLEOTIDE SEQUENCE [LARGE SCALE GENOMIC DNA]</scope>
    <source>
        <strain evidence="2">HPA177(T) (DSM 45092(T))</strain>
    </source>
</reference>
<dbReference type="Gene3D" id="3.30.460.10">
    <property type="entry name" value="Beta Polymerase, domain 2"/>
    <property type="match status" value="1"/>
</dbReference>
<dbReference type="InterPro" id="IPR007344">
    <property type="entry name" value="GrpB/CoaE"/>
</dbReference>
<keyword evidence="2" id="KW-1185">Reference proteome</keyword>
<organism evidence="1 2">
    <name type="scientific">Actinoalloteichus hymeniacidonis</name>
    <dbReference type="NCBI Taxonomy" id="340345"/>
    <lineage>
        <taxon>Bacteria</taxon>
        <taxon>Bacillati</taxon>
        <taxon>Actinomycetota</taxon>
        <taxon>Actinomycetes</taxon>
        <taxon>Pseudonocardiales</taxon>
        <taxon>Pseudonocardiaceae</taxon>
        <taxon>Actinoalloteichus</taxon>
    </lineage>
</organism>
<dbReference type="SUPFAM" id="SSF81301">
    <property type="entry name" value="Nucleotidyltransferase"/>
    <property type="match status" value="1"/>
</dbReference>
<evidence type="ECO:0008006" key="3">
    <source>
        <dbReference type="Google" id="ProtNLM"/>
    </source>
</evidence>
<dbReference type="AlphaFoldDB" id="A0AAC9HS28"/>
<dbReference type="Proteomes" id="UP000095210">
    <property type="component" value="Chromosome"/>
</dbReference>
<dbReference type="PANTHER" id="PTHR34822:SF1">
    <property type="entry name" value="GRPB FAMILY PROTEIN"/>
    <property type="match status" value="1"/>
</dbReference>
<accession>A0AAC9HS28</accession>
<dbReference type="InterPro" id="IPR043519">
    <property type="entry name" value="NT_sf"/>
</dbReference>
<dbReference type="Pfam" id="PF04229">
    <property type="entry name" value="GrpB"/>
    <property type="match status" value="1"/>
</dbReference>
<evidence type="ECO:0000313" key="2">
    <source>
        <dbReference type="Proteomes" id="UP000095210"/>
    </source>
</evidence>
<dbReference type="PANTHER" id="PTHR34822">
    <property type="entry name" value="GRPB DOMAIN PROTEIN (AFU_ORTHOLOGUE AFUA_1G01530)"/>
    <property type="match status" value="1"/>
</dbReference>
<proteinExistence type="predicted"/>
<evidence type="ECO:0000313" key="1">
    <source>
        <dbReference type="EMBL" id="AOS63921.1"/>
    </source>
</evidence>
<name>A0AAC9HS28_9PSEU</name>